<dbReference type="InterPro" id="IPR002125">
    <property type="entry name" value="CMP_dCMP_dom"/>
</dbReference>
<comment type="similarity">
    <text evidence="4 18">Belongs to the cytidine and deoxycytidylate deaminase family.</text>
</comment>
<keyword evidence="11 18" id="KW-0378">Hydrolase</keyword>
<evidence type="ECO:0000256" key="17">
    <source>
        <dbReference type="ARBA" id="ARBA00049114"/>
    </source>
</evidence>
<evidence type="ECO:0000256" key="3">
    <source>
        <dbReference type="ARBA" id="ARBA00004201"/>
    </source>
</evidence>
<dbReference type="GO" id="GO:0010526">
    <property type="term" value="P:transposable element silencing"/>
    <property type="evidence" value="ECO:0007669"/>
    <property type="project" value="UniProtKB-UniRule"/>
</dbReference>
<dbReference type="OMA" id="FLCNQAP"/>
<keyword evidence="9 18" id="KW-0479">Metal-binding</keyword>
<evidence type="ECO:0000256" key="10">
    <source>
        <dbReference type="ARBA" id="ARBA00022737"/>
    </source>
</evidence>
<dbReference type="GO" id="GO:1990904">
    <property type="term" value="C:ribonucleoprotein complex"/>
    <property type="evidence" value="ECO:0007669"/>
    <property type="project" value="UniProtKB-UniRule"/>
</dbReference>
<evidence type="ECO:0000256" key="12">
    <source>
        <dbReference type="ARBA" id="ARBA00022833"/>
    </source>
</evidence>
<keyword evidence="6 18" id="KW-0963">Cytoplasm</keyword>
<evidence type="ECO:0000256" key="15">
    <source>
        <dbReference type="ARBA" id="ARBA00023242"/>
    </source>
</evidence>
<evidence type="ECO:0000256" key="14">
    <source>
        <dbReference type="ARBA" id="ARBA00023118"/>
    </source>
</evidence>
<dbReference type="FunFam" id="3.40.140.10:FF:000029">
    <property type="entry name" value="DNA dC-&gt;dU-editing enzyme APOBEC-3G"/>
    <property type="match status" value="2"/>
</dbReference>
<sequence>MKPQTRNTVVRMDPDTFFYNFYNRPILSHRNTVWLCYEVKMKTNDRSRPPLVAKIFQGQVYSKPQHHPEMRFLHWFRKWKPHSDQEYEVTWFVSWSPCPVCARNVAEFLAEDGKVTLTIFVARLYYFWDPHYWEELRRLCQRRDSPHATMKIMSYGEFQHCWDKFVDNQRLYKPWNKLPKHYTLLHITLGEVLGHLMDPGTFSYNFTNDPSVLGRHQTYLCYEVEHVHNGTWVPMHQHRGFILNEASNSLGFPEGRHAELCLLDLISFWKLDLAQRYRVTCFISWSPCFSCAEKVAEFLQENPHVNLHIFAARIYDCQRGYKKGLRRLDRARAPISMMKYSEFRYCWDTFVDHQGHPFQPWEGLDEHSQALSGRLQAILQVRASSLCPEPNRPLLLPSPSGPCLPLCSEPPLGSLLPAGHPALSLPFLLTASLSLPPPVSPHLSCHCPCPQASSLCPLSTLSVPAPFNSLLFLNQGN</sequence>
<keyword evidence="7 18" id="KW-0597">Phosphoprotein</keyword>
<dbReference type="Pfam" id="PF18782">
    <property type="entry name" value="NAD2"/>
    <property type="match status" value="2"/>
</dbReference>
<protein>
    <recommendedName>
        <fullName evidence="5 18">DNA dC-&gt;dU-editing enzyme APOBEC-3G</fullName>
        <ecNumber evidence="18">3.5.4.-</ecNumber>
    </recommendedName>
    <alternativeName>
        <fullName evidence="16 18">Deoxycytidine deaminase</fullName>
    </alternativeName>
</protein>
<keyword evidence="21" id="KW-1185">Reference proteome</keyword>
<keyword evidence="14 18" id="KW-0051">Antiviral defense</keyword>
<comment type="cofactor">
    <cofactor evidence="1 18">
        <name>Zn(2+)</name>
        <dbReference type="ChEBI" id="CHEBI:29105"/>
    </cofactor>
</comment>
<feature type="domain" description="CMP/dCMP-type deaminase" evidence="19">
    <location>
        <begin position="214"/>
        <end position="328"/>
    </location>
</feature>
<dbReference type="GO" id="GO:0003723">
    <property type="term" value="F:RNA binding"/>
    <property type="evidence" value="ECO:0007669"/>
    <property type="project" value="TreeGrafter"/>
</dbReference>
<comment type="subcellular location">
    <subcellularLocation>
        <location evidence="3 18">Cytoplasm</location>
        <location evidence="3 18">P-body</location>
    </subcellularLocation>
    <subcellularLocation>
        <location evidence="18">Cytoplasm</location>
    </subcellularLocation>
    <subcellularLocation>
        <location evidence="2 18">Nucleus</location>
    </subcellularLocation>
    <text evidence="18">Mainly cytoplasmic, small amount are found in the nucleus.</text>
</comment>
<feature type="domain" description="CMP/dCMP-type deaminase" evidence="19">
    <location>
        <begin position="29"/>
        <end position="139"/>
    </location>
</feature>
<evidence type="ECO:0000256" key="8">
    <source>
        <dbReference type="ARBA" id="ARBA00022588"/>
    </source>
</evidence>
<keyword evidence="15 18" id="KW-0539">Nucleus</keyword>
<dbReference type="GO" id="GO:0051607">
    <property type="term" value="P:defense response to virus"/>
    <property type="evidence" value="ECO:0007669"/>
    <property type="project" value="UniProtKB-UniRule"/>
</dbReference>
<comment type="domain">
    <text evidence="18">The CMP/dCMP deaminase domain 1 mediates RNA binding, RNA-dependent oligomerization and virion incorporation whereas the CMP/dCMP deaminase domain 2 confers deoxycytidine deaminase activity and substrate sequence specificity.</text>
</comment>
<name>A0A2K6T1C9_SAIBB</name>
<evidence type="ECO:0000256" key="16">
    <source>
        <dbReference type="ARBA" id="ARBA00032972"/>
    </source>
</evidence>
<proteinExistence type="inferred from homology"/>
<keyword evidence="8 18" id="KW-0399">Innate immunity</keyword>
<dbReference type="GO" id="GO:0045087">
    <property type="term" value="P:innate immune response"/>
    <property type="evidence" value="ECO:0007669"/>
    <property type="project" value="UniProtKB-UniRule"/>
</dbReference>
<dbReference type="GO" id="GO:0004126">
    <property type="term" value="F:cytidine deaminase activity"/>
    <property type="evidence" value="ECO:0007669"/>
    <property type="project" value="UniProtKB-UniRule"/>
</dbReference>
<dbReference type="InterPro" id="IPR050610">
    <property type="entry name" value="APOBEC_Cyt_Deaminase"/>
</dbReference>
<keyword evidence="10 18" id="KW-0677">Repeat</keyword>
<keyword evidence="12 18" id="KW-0862">Zinc</keyword>
<dbReference type="GeneTree" id="ENSGT00940000161999"/>
<dbReference type="PROSITE" id="PS51747">
    <property type="entry name" value="CYT_DCMP_DEAMINASES_2"/>
    <property type="match status" value="2"/>
</dbReference>
<accession>A0A2K6T1C9</accession>
<keyword evidence="13 18" id="KW-0391">Immunity</keyword>
<evidence type="ECO:0000259" key="19">
    <source>
        <dbReference type="PROSITE" id="PS51747"/>
    </source>
</evidence>
<dbReference type="InterPro" id="IPR016193">
    <property type="entry name" value="Cytidine_deaminase-like"/>
</dbReference>
<comment type="catalytic activity">
    <reaction evidence="17">
        <text>a 2'-deoxycytidine in single-stranded DNA + H2O + H(+) = a 2'-deoxyuridine in single-stranded DNA + NH4(+)</text>
        <dbReference type="Rhea" id="RHEA:50948"/>
        <dbReference type="Rhea" id="RHEA-COMP:12846"/>
        <dbReference type="Rhea" id="RHEA-COMP:12847"/>
        <dbReference type="ChEBI" id="CHEBI:15377"/>
        <dbReference type="ChEBI" id="CHEBI:15378"/>
        <dbReference type="ChEBI" id="CHEBI:28938"/>
        <dbReference type="ChEBI" id="CHEBI:85452"/>
        <dbReference type="ChEBI" id="CHEBI:133902"/>
        <dbReference type="EC" id="3.5.4.38"/>
    </reaction>
</comment>
<evidence type="ECO:0000256" key="5">
    <source>
        <dbReference type="ARBA" id="ARBA00020239"/>
    </source>
</evidence>
<dbReference type="GO" id="GO:0008270">
    <property type="term" value="F:zinc ion binding"/>
    <property type="evidence" value="ECO:0007669"/>
    <property type="project" value="UniProtKB-UniRule"/>
</dbReference>
<dbReference type="GO" id="GO:0005634">
    <property type="term" value="C:nucleus"/>
    <property type="evidence" value="ECO:0007669"/>
    <property type="project" value="UniProtKB-SubCell"/>
</dbReference>
<dbReference type="GO" id="GO:0016554">
    <property type="term" value="P:cytidine to uridine editing"/>
    <property type="evidence" value="ECO:0007669"/>
    <property type="project" value="TreeGrafter"/>
</dbReference>
<comment type="subunit">
    <text evidence="18">Homodimer.</text>
</comment>
<evidence type="ECO:0000313" key="21">
    <source>
        <dbReference type="Proteomes" id="UP000233220"/>
    </source>
</evidence>
<evidence type="ECO:0000256" key="18">
    <source>
        <dbReference type="RuleBase" id="RU367054"/>
    </source>
</evidence>
<evidence type="ECO:0000256" key="2">
    <source>
        <dbReference type="ARBA" id="ARBA00004123"/>
    </source>
</evidence>
<reference evidence="20" key="1">
    <citation type="submission" date="2025-08" db="UniProtKB">
        <authorList>
            <consortium name="Ensembl"/>
        </authorList>
    </citation>
    <scope>IDENTIFICATION</scope>
</reference>
<dbReference type="SUPFAM" id="SSF53927">
    <property type="entry name" value="Cytidine deaminase-like"/>
    <property type="match status" value="2"/>
</dbReference>
<evidence type="ECO:0000313" key="20">
    <source>
        <dbReference type="Ensembl" id="ENSSBOP00000013418.1"/>
    </source>
</evidence>
<evidence type="ECO:0000256" key="6">
    <source>
        <dbReference type="ARBA" id="ARBA00022490"/>
    </source>
</evidence>
<dbReference type="Ensembl" id="ENSSBOT00000030212.1">
    <property type="protein sequence ID" value="ENSSBOP00000013418.1"/>
    <property type="gene ID" value="ENSSBOG00000023468.1"/>
</dbReference>
<evidence type="ECO:0000256" key="9">
    <source>
        <dbReference type="ARBA" id="ARBA00022723"/>
    </source>
</evidence>
<reference evidence="20" key="2">
    <citation type="submission" date="2025-09" db="UniProtKB">
        <authorList>
            <consortium name="Ensembl"/>
        </authorList>
    </citation>
    <scope>IDENTIFICATION</scope>
</reference>
<dbReference type="GO" id="GO:0045869">
    <property type="term" value="P:negative regulation of single stranded viral RNA replication via double stranded DNA intermediate"/>
    <property type="evidence" value="ECO:0007669"/>
    <property type="project" value="TreeGrafter"/>
</dbReference>
<comment type="function">
    <text evidence="18">DNA deaminase (cytidine deaminase) which acts as an inhibitor of retrovirus replication and retrotransposon mobility. After the penetration of retroviral nucleocapsids into target cells of infection and the initiation of reverse transcription, it can induce the conversion of cytosine to uracil in the minus-sense single-strand viral DNA, leading to G-to-A hypermutations in the subsequent plus-strand viral DNA. The resultant detrimental levels of mutations in the proviral genome, along with a deamination-independent mechanism that works prior to the proviral integration, together exert efficient antiretroviral effects in infected target cells. Selectively targets single-stranded DNA and does not deaminate double-stranded DNA or single- or double-stranded RNA.</text>
</comment>
<evidence type="ECO:0000256" key="11">
    <source>
        <dbReference type="ARBA" id="ARBA00022801"/>
    </source>
</evidence>
<dbReference type="Gene3D" id="3.40.140.10">
    <property type="entry name" value="Cytidine Deaminase, domain 2"/>
    <property type="match status" value="2"/>
</dbReference>
<dbReference type="AlphaFoldDB" id="A0A2K6T1C9"/>
<dbReference type="CDD" id="cd01283">
    <property type="entry name" value="cytidine_deaminase"/>
    <property type="match status" value="2"/>
</dbReference>
<evidence type="ECO:0000256" key="7">
    <source>
        <dbReference type="ARBA" id="ARBA00022553"/>
    </source>
</evidence>
<evidence type="ECO:0000256" key="4">
    <source>
        <dbReference type="ARBA" id="ARBA00006576"/>
    </source>
</evidence>
<dbReference type="GO" id="GO:0070383">
    <property type="term" value="P:DNA cytosine deamination"/>
    <property type="evidence" value="ECO:0007669"/>
    <property type="project" value="UniProtKB-UniRule"/>
</dbReference>
<dbReference type="PANTHER" id="PTHR13857">
    <property type="entry name" value="MRNA EDITING ENZYME"/>
    <property type="match status" value="1"/>
</dbReference>
<organism evidence="20 21">
    <name type="scientific">Saimiri boliviensis boliviensis</name>
    <name type="common">Bolivian squirrel monkey</name>
    <dbReference type="NCBI Taxonomy" id="39432"/>
    <lineage>
        <taxon>Eukaryota</taxon>
        <taxon>Metazoa</taxon>
        <taxon>Chordata</taxon>
        <taxon>Craniata</taxon>
        <taxon>Vertebrata</taxon>
        <taxon>Euteleostomi</taxon>
        <taxon>Mammalia</taxon>
        <taxon>Eutheria</taxon>
        <taxon>Euarchontoglires</taxon>
        <taxon>Primates</taxon>
        <taxon>Haplorrhini</taxon>
        <taxon>Platyrrhini</taxon>
        <taxon>Cebidae</taxon>
        <taxon>Saimiriinae</taxon>
        <taxon>Saimiri</taxon>
    </lineage>
</organism>
<dbReference type="STRING" id="39432.ENSSBOP00000013418"/>
<dbReference type="GO" id="GO:0000932">
    <property type="term" value="C:P-body"/>
    <property type="evidence" value="ECO:0007669"/>
    <property type="project" value="UniProtKB-SubCell"/>
</dbReference>
<dbReference type="PROSITE" id="PS00903">
    <property type="entry name" value="CYT_DCMP_DEAMINASES_1"/>
    <property type="match status" value="1"/>
</dbReference>
<dbReference type="PANTHER" id="PTHR13857:SF20">
    <property type="entry name" value="DNA DC-DU-EDITING ENZYME APOBEC-3G"/>
    <property type="match status" value="1"/>
</dbReference>
<dbReference type="Proteomes" id="UP000233220">
    <property type="component" value="Unplaced"/>
</dbReference>
<evidence type="ECO:0000256" key="1">
    <source>
        <dbReference type="ARBA" id="ARBA00001947"/>
    </source>
</evidence>
<evidence type="ECO:0000256" key="13">
    <source>
        <dbReference type="ARBA" id="ARBA00022859"/>
    </source>
</evidence>
<dbReference type="InterPro" id="IPR016192">
    <property type="entry name" value="APOBEC/CMP_deaminase_Zn-bd"/>
</dbReference>
<dbReference type="EC" id="3.5.4.-" evidence="18"/>